<evidence type="ECO:0000313" key="2">
    <source>
        <dbReference type="EMBL" id="KAF1848519.1"/>
    </source>
</evidence>
<feature type="region of interest" description="Disordered" evidence="1">
    <location>
        <begin position="73"/>
        <end position="93"/>
    </location>
</feature>
<dbReference type="GeneID" id="63848174"/>
<reference evidence="2" key="1">
    <citation type="submission" date="2020-01" db="EMBL/GenBank/DDBJ databases">
        <authorList>
            <consortium name="DOE Joint Genome Institute"/>
            <person name="Haridas S."/>
            <person name="Albert R."/>
            <person name="Binder M."/>
            <person name="Bloem J."/>
            <person name="Labutti K."/>
            <person name="Salamov A."/>
            <person name="Andreopoulos B."/>
            <person name="Baker S.E."/>
            <person name="Barry K."/>
            <person name="Bills G."/>
            <person name="Bluhm B.H."/>
            <person name="Cannon C."/>
            <person name="Castanera R."/>
            <person name="Culley D.E."/>
            <person name="Daum C."/>
            <person name="Ezra D."/>
            <person name="Gonzalez J.B."/>
            <person name="Henrissat B."/>
            <person name="Kuo A."/>
            <person name="Liang C."/>
            <person name="Lipzen A."/>
            <person name="Lutzoni F."/>
            <person name="Magnuson J."/>
            <person name="Mondo S."/>
            <person name="Nolan M."/>
            <person name="Ohm R."/>
            <person name="Pangilinan J."/>
            <person name="Park H.-J."/>
            <person name="Ramirez L."/>
            <person name="Alfaro M."/>
            <person name="Sun H."/>
            <person name="Tritt A."/>
            <person name="Yoshinaga Y."/>
            <person name="Zwiers L.-H."/>
            <person name="Turgeon B.G."/>
            <person name="Goodwin S.B."/>
            <person name="Spatafora J.W."/>
            <person name="Crous P.W."/>
            <person name="Grigoriev I.V."/>
        </authorList>
    </citation>
    <scope>NUCLEOTIDE SEQUENCE</scope>
    <source>
        <strain evidence="2">CBS 394.84</strain>
    </source>
</reference>
<proteinExistence type="predicted"/>
<keyword evidence="3" id="KW-1185">Reference proteome</keyword>
<dbReference type="EMBL" id="ML976615">
    <property type="protein sequence ID" value="KAF1848519.1"/>
    <property type="molecule type" value="Genomic_DNA"/>
</dbReference>
<evidence type="ECO:0000256" key="1">
    <source>
        <dbReference type="SAM" id="MobiDB-lite"/>
    </source>
</evidence>
<gene>
    <name evidence="2" type="ORF">K460DRAFT_334723</name>
</gene>
<feature type="region of interest" description="Disordered" evidence="1">
    <location>
        <begin position="16"/>
        <end position="38"/>
    </location>
</feature>
<protein>
    <submittedName>
        <fullName evidence="2">Uncharacterized protein</fullName>
    </submittedName>
</protein>
<dbReference type="AlphaFoldDB" id="A0A9P4GN77"/>
<accession>A0A9P4GN77</accession>
<organism evidence="2 3">
    <name type="scientific">Cucurbitaria berberidis CBS 394.84</name>
    <dbReference type="NCBI Taxonomy" id="1168544"/>
    <lineage>
        <taxon>Eukaryota</taxon>
        <taxon>Fungi</taxon>
        <taxon>Dikarya</taxon>
        <taxon>Ascomycota</taxon>
        <taxon>Pezizomycotina</taxon>
        <taxon>Dothideomycetes</taxon>
        <taxon>Pleosporomycetidae</taxon>
        <taxon>Pleosporales</taxon>
        <taxon>Pleosporineae</taxon>
        <taxon>Cucurbitariaceae</taxon>
        <taxon>Cucurbitaria</taxon>
    </lineage>
</organism>
<evidence type="ECO:0000313" key="3">
    <source>
        <dbReference type="Proteomes" id="UP000800039"/>
    </source>
</evidence>
<dbReference type="RefSeq" id="XP_040791082.1">
    <property type="nucleotide sequence ID" value="XM_040930922.1"/>
</dbReference>
<name>A0A9P4GN77_9PLEO</name>
<comment type="caution">
    <text evidence="2">The sequence shown here is derived from an EMBL/GenBank/DDBJ whole genome shotgun (WGS) entry which is preliminary data.</text>
</comment>
<dbReference type="Proteomes" id="UP000800039">
    <property type="component" value="Unassembled WGS sequence"/>
</dbReference>
<dbReference type="OrthoDB" id="3693896at2759"/>
<feature type="compositionally biased region" description="Basic residues" evidence="1">
    <location>
        <begin position="16"/>
        <end position="27"/>
    </location>
</feature>
<sequence>MAADLLPKRHVSAIFHRHNSTRRKARSTRSASPPEHRKLNLFEGTDTVAHNRKVAVQRIAEIHDALDLKYRTESATSDGSTSPSSSSSDPFTAEFSALNIPGAEDEVGAFRYPAAEVRAFKYLLRKWDSSATPDADFDNAVEPFKLHFEEAAVKYFIWRIALWDKNEEALKEGTGKKAKDRKWMRKEKENNSALGQMWTTELGFEDYDLRDGLKEVTTREGLAQLLCTLFQDKEEPLTPEFFRGCREAVKKTYGIQS</sequence>